<keyword evidence="3" id="KW-1185">Reference proteome</keyword>
<proteinExistence type="predicted"/>
<comment type="caution">
    <text evidence="2">The sequence shown here is derived from an EMBL/GenBank/DDBJ whole genome shotgun (WGS) entry which is preliminary data.</text>
</comment>
<dbReference type="Pfam" id="PF13588">
    <property type="entry name" value="HSDR_N_2"/>
    <property type="match status" value="1"/>
</dbReference>
<dbReference type="InterPro" id="IPR029464">
    <property type="entry name" value="HSDR_N"/>
</dbReference>
<dbReference type="Proteomes" id="UP000431264">
    <property type="component" value="Unassembled WGS sequence"/>
</dbReference>
<reference evidence="3" key="1">
    <citation type="submission" date="2019-05" db="EMBL/GenBank/DDBJ databases">
        <title>Flavobacterium profundi sp. nov., isolated from a deep-sea seamount.</title>
        <authorList>
            <person name="Zhang D.-C."/>
        </authorList>
    </citation>
    <scope>NUCLEOTIDE SEQUENCE [LARGE SCALE GENOMIC DNA]</scope>
    <source>
        <strain evidence="3">TP390</strain>
    </source>
</reference>
<sequence length="982" mass="114895">MNEEDIRGKILLPYLQDLGFDISEIFLEYTFSIRLGKRKHVTGRSDILCKKNGKNLFVIELKNDSIKITQSDIDQGISYARLLLDDIAPFTIVSNGKQTRIFDSITRKELKGNISDQSVFLTNGYSLSTEEDLRIRYEALKNFISLSTENLKVFCESQVYDRMGSIIGGINSPYSKFVKELYVQRDELQTTFENFLNSPESIFGLVGNAGVGKTNTICSLALRNLEDKFVLFYNAAIINSPLECISQDLNIAFSGRSESDVVLKKLDEIGRFANKNVLVFIDAIDESINPNIAVELSEIALIAKNLDKTKIIISCKSNIWNAILKIKNKPTYLHQELNKYHDIISDLDNSPGFLLNDFSDKELEEIIPLYQKAFGFKGVISNSLLKELKNGFFLKIFSEVYSNKNVPDKISDKDLINKYLQQALKETNIGYFSGLRILSAIGNIIINYEYDSWAAYKDEGLDVNHLLEKLDFSLDNNIPEDLFTKNILIKSNKDDSYNVSFYYSKIRDYIICFHSYKLDKLSDDEFYNVLFDFYQNHIGKSALDFYIENASTSHLRTLVKFKQDKSLEYVISHNSYLDENFRKFKHKFDPNTDCEIGIMLPNDLIKNDGYALFRMAPNSTQKISYSNFKDFSNSGYDLWWEKGIKTLHGSNTSLLVKDQDRIVKKNIFEELKKILKKGGFTAYNSDVLLMEEVAVILYHYYKRLYFDNKIEEFYMPRYKEIYPIDLRDLQHRINRFRLTEFYRYKNLGHAVMEETIEKALQENINIPKIKGMGDVAPFEELFKATQILLEKGYDQIVEHYLPLPDVSINQAKEFYEQNRKDNWNYVRIAQFSEIQAKHYVSEFFRHLELAYKEFVDYCFPTYKDEFDFYATIPHEYFFYLKDSDILKWGTFGYRPSQTGEYEIHFKDSSESDEAFKSIGLKSLRSFSLDLILRIRDDHRYPVKTVYRINTEKVDQYCVIRNWVYKFLESDMRELFEENEVRV</sequence>
<gene>
    <name evidence="2" type="ORF">GOQ30_02520</name>
</gene>
<dbReference type="Gene3D" id="3.90.1570.30">
    <property type="match status" value="1"/>
</dbReference>
<evidence type="ECO:0000313" key="2">
    <source>
        <dbReference type="EMBL" id="MVO08039.1"/>
    </source>
</evidence>
<dbReference type="EMBL" id="WQLW01000001">
    <property type="protein sequence ID" value="MVO08039.1"/>
    <property type="molecule type" value="Genomic_DNA"/>
</dbReference>
<name>A0A6I4IJC2_9FLAO</name>
<dbReference type="Gene3D" id="3.40.50.300">
    <property type="entry name" value="P-loop containing nucleotide triphosphate hydrolases"/>
    <property type="match status" value="1"/>
</dbReference>
<evidence type="ECO:0000313" key="3">
    <source>
        <dbReference type="Proteomes" id="UP000431264"/>
    </source>
</evidence>
<accession>A0A6I4IJC2</accession>
<dbReference type="RefSeq" id="WP_140996420.1">
    <property type="nucleotide sequence ID" value="NZ_VDCZ01000001.1"/>
</dbReference>
<evidence type="ECO:0000259" key="1">
    <source>
        <dbReference type="Pfam" id="PF13588"/>
    </source>
</evidence>
<dbReference type="AlphaFoldDB" id="A0A6I4IJC2"/>
<dbReference type="OrthoDB" id="7033509at2"/>
<feature type="domain" description="Type I restriction enzyme R protein N-terminal" evidence="1">
    <location>
        <begin position="2"/>
        <end position="105"/>
    </location>
</feature>
<organism evidence="2 3">
    <name type="scientific">Flavobacterium profundi</name>
    <dbReference type="NCBI Taxonomy" id="1774945"/>
    <lineage>
        <taxon>Bacteria</taxon>
        <taxon>Pseudomonadati</taxon>
        <taxon>Bacteroidota</taxon>
        <taxon>Flavobacteriia</taxon>
        <taxon>Flavobacteriales</taxon>
        <taxon>Flavobacteriaceae</taxon>
        <taxon>Flavobacterium</taxon>
    </lineage>
</organism>
<protein>
    <submittedName>
        <fullName evidence="2">NTPase (NACHT family)</fullName>
    </submittedName>
</protein>
<dbReference type="InterPro" id="IPR027417">
    <property type="entry name" value="P-loop_NTPase"/>
</dbReference>
<dbReference type="SUPFAM" id="SSF52540">
    <property type="entry name" value="P-loop containing nucleoside triphosphate hydrolases"/>
    <property type="match status" value="1"/>
</dbReference>